<dbReference type="AlphaFoldDB" id="A0A832YRZ7"/>
<dbReference type="NCBIfam" id="TIGR00021">
    <property type="entry name" value="rpiA"/>
    <property type="match status" value="1"/>
</dbReference>
<dbReference type="SUPFAM" id="SSF75445">
    <property type="entry name" value="D-ribose-5-phosphate isomerase (RpiA), lid domain"/>
    <property type="match status" value="1"/>
</dbReference>
<dbReference type="CDD" id="cd01398">
    <property type="entry name" value="RPI_A"/>
    <property type="match status" value="1"/>
</dbReference>
<organism evidence="4 5">
    <name type="scientific">Methanothermococcus okinawensis</name>
    <dbReference type="NCBI Taxonomy" id="155863"/>
    <lineage>
        <taxon>Archaea</taxon>
        <taxon>Methanobacteriati</taxon>
        <taxon>Methanobacteriota</taxon>
        <taxon>Methanomada group</taxon>
        <taxon>Methanococci</taxon>
        <taxon>Methanococcales</taxon>
        <taxon>Methanococcaceae</taxon>
        <taxon>Methanothermococcus</taxon>
    </lineage>
</organism>
<feature type="binding site" evidence="3">
    <location>
        <position position="140"/>
    </location>
    <ligand>
        <name>substrate</name>
    </ligand>
</feature>
<dbReference type="GO" id="GO:0009052">
    <property type="term" value="P:pentose-phosphate shunt, non-oxidative branch"/>
    <property type="evidence" value="ECO:0007669"/>
    <property type="project" value="UniProtKB-UniRule"/>
</dbReference>
<evidence type="ECO:0000313" key="5">
    <source>
        <dbReference type="Proteomes" id="UP000605144"/>
    </source>
</evidence>
<dbReference type="Gene3D" id="3.30.70.260">
    <property type="match status" value="1"/>
</dbReference>
<proteinExistence type="inferred from homology"/>
<protein>
    <recommendedName>
        <fullName evidence="3">Ribose-5-phosphate isomerase A</fullName>
        <ecNumber evidence="3">5.3.1.6</ecNumber>
    </recommendedName>
    <alternativeName>
        <fullName evidence="3">Phosphoriboisomerase A</fullName>
        <shortName evidence="3">PRI</shortName>
    </alternativeName>
</protein>
<sequence>MVKKNITAKKSSKQISNIESAKYAAAKEAIKLIEDGMIVGLGSGTTSNIFIKELGNKILTEDISVFGIPTSFESRMLAIQSGIPLVSLDQCDTIDIAVDGADEVDRKSLNLIKGGGGCHTMEKIVDYFAEKFVVLVDNSKIVDVLGDKTPVPLEVLPQTYSTVLRELLNRNAAPSIRMSNKKKMGPVITDNGNIIIDVFIDLNNPEEVERDLNNIPGVLENGIFTKVDKVIVGHPDKVEILER</sequence>
<gene>
    <name evidence="3 4" type="primary">rpiA</name>
    <name evidence="4" type="ORF">EYG76_02355</name>
</gene>
<evidence type="ECO:0000256" key="1">
    <source>
        <dbReference type="ARBA" id="ARBA00001713"/>
    </source>
</evidence>
<dbReference type="Gene3D" id="3.40.50.1360">
    <property type="match status" value="1"/>
</dbReference>
<dbReference type="NCBIfam" id="NF001924">
    <property type="entry name" value="PRK00702.1"/>
    <property type="match status" value="1"/>
</dbReference>
<feature type="binding site" evidence="3">
    <location>
        <begin position="99"/>
        <end position="102"/>
    </location>
    <ligand>
        <name>substrate</name>
    </ligand>
</feature>
<evidence type="ECO:0000256" key="2">
    <source>
        <dbReference type="ARBA" id="ARBA00023235"/>
    </source>
</evidence>
<comment type="similarity">
    <text evidence="3">Belongs to the ribose 5-phosphate isomerase family.</text>
</comment>
<dbReference type="UniPathway" id="UPA00115">
    <property type="reaction ID" value="UER00412"/>
</dbReference>
<accession>A0A832YRZ7</accession>
<feature type="active site" description="Proton acceptor" evidence="3">
    <location>
        <position position="122"/>
    </location>
</feature>
<dbReference type="SUPFAM" id="SSF100950">
    <property type="entry name" value="NagB/RpiA/CoA transferase-like"/>
    <property type="match status" value="1"/>
</dbReference>
<dbReference type="InterPro" id="IPR004788">
    <property type="entry name" value="Ribose5P_isomerase_type_A"/>
</dbReference>
<dbReference type="HAMAP" id="MF_00170">
    <property type="entry name" value="Rib_5P_isom_A"/>
    <property type="match status" value="1"/>
</dbReference>
<dbReference type="Proteomes" id="UP000605144">
    <property type="component" value="Unassembled WGS sequence"/>
</dbReference>
<evidence type="ECO:0000256" key="3">
    <source>
        <dbReference type="HAMAP-Rule" id="MF_00170"/>
    </source>
</evidence>
<dbReference type="PANTHER" id="PTHR11934">
    <property type="entry name" value="RIBOSE-5-PHOSPHATE ISOMERASE"/>
    <property type="match status" value="1"/>
</dbReference>
<dbReference type="PANTHER" id="PTHR11934:SF0">
    <property type="entry name" value="RIBOSE-5-PHOSPHATE ISOMERASE"/>
    <property type="match status" value="1"/>
</dbReference>
<dbReference type="Pfam" id="PF06026">
    <property type="entry name" value="Rib_5-P_isom_A"/>
    <property type="match status" value="1"/>
</dbReference>
<dbReference type="GO" id="GO:0005829">
    <property type="term" value="C:cytosol"/>
    <property type="evidence" value="ECO:0007669"/>
    <property type="project" value="TreeGrafter"/>
</dbReference>
<comment type="subunit">
    <text evidence="3">Homodimer.</text>
</comment>
<evidence type="ECO:0000313" key="4">
    <source>
        <dbReference type="EMBL" id="HIP17128.1"/>
    </source>
</evidence>
<dbReference type="GO" id="GO:0004751">
    <property type="term" value="F:ribose-5-phosphate isomerase activity"/>
    <property type="evidence" value="ECO:0007669"/>
    <property type="project" value="UniProtKB-UniRule"/>
</dbReference>
<dbReference type="EC" id="5.3.1.6" evidence="3"/>
<comment type="pathway">
    <text evidence="3">Carbohydrate degradation; pentose phosphate pathway; D-ribose 5-phosphate from D-ribulose 5-phosphate (non-oxidative stage): step 1/1.</text>
</comment>
<dbReference type="FunFam" id="3.40.50.1360:FF:000001">
    <property type="entry name" value="Ribose-5-phosphate isomerase A"/>
    <property type="match status" value="1"/>
</dbReference>
<comment type="caution">
    <text evidence="4">The sequence shown here is derived from an EMBL/GenBank/DDBJ whole genome shotgun (WGS) entry which is preliminary data.</text>
</comment>
<dbReference type="InterPro" id="IPR037171">
    <property type="entry name" value="NagB/RpiA_transferase-like"/>
</dbReference>
<comment type="catalytic activity">
    <reaction evidence="1 3">
        <text>aldehydo-D-ribose 5-phosphate = D-ribulose 5-phosphate</text>
        <dbReference type="Rhea" id="RHEA:14657"/>
        <dbReference type="ChEBI" id="CHEBI:58121"/>
        <dbReference type="ChEBI" id="CHEBI:58273"/>
        <dbReference type="EC" id="5.3.1.6"/>
    </reaction>
</comment>
<dbReference type="EMBL" id="DQSV01000047">
    <property type="protein sequence ID" value="HIP17128.1"/>
    <property type="molecule type" value="Genomic_DNA"/>
</dbReference>
<feature type="binding site" evidence="3">
    <location>
        <begin position="113"/>
        <end position="116"/>
    </location>
    <ligand>
        <name>substrate</name>
    </ligand>
</feature>
<name>A0A832YRZ7_9EURY</name>
<feature type="binding site" evidence="3">
    <location>
        <begin position="43"/>
        <end position="46"/>
    </location>
    <ligand>
        <name>substrate</name>
    </ligand>
</feature>
<comment type="function">
    <text evidence="3">Catalyzes the reversible conversion of ribose-5-phosphate to ribulose 5-phosphate.</text>
</comment>
<dbReference type="InterPro" id="IPR020672">
    <property type="entry name" value="Ribose5P_isomerase_typA_subgr"/>
</dbReference>
<reference evidence="4" key="1">
    <citation type="journal article" date="2020" name="ISME J.">
        <title>Gammaproteobacteria mediating utilization of methyl-, sulfur- and petroleum organic compounds in deep ocean hydrothermal plumes.</title>
        <authorList>
            <person name="Zhou Z."/>
            <person name="Liu Y."/>
            <person name="Pan J."/>
            <person name="Cron B.R."/>
            <person name="Toner B.M."/>
            <person name="Anantharaman K."/>
            <person name="Breier J.A."/>
            <person name="Dick G.J."/>
            <person name="Li M."/>
        </authorList>
    </citation>
    <scope>NUCLEOTIDE SEQUENCE</scope>
    <source>
        <strain evidence="4">SZUA-1385</strain>
    </source>
</reference>
<keyword evidence="2 3" id="KW-0413">Isomerase</keyword>
<dbReference type="GO" id="GO:0006014">
    <property type="term" value="P:D-ribose metabolic process"/>
    <property type="evidence" value="ECO:0007669"/>
    <property type="project" value="TreeGrafter"/>
</dbReference>